<evidence type="ECO:0000313" key="2">
    <source>
        <dbReference type="EMBL" id="MBW4658860.1"/>
    </source>
</evidence>
<name>A0A951QBR9_9CYAN</name>
<reference evidence="2" key="1">
    <citation type="submission" date="2021-05" db="EMBL/GenBank/DDBJ databases">
        <authorList>
            <person name="Pietrasiak N."/>
            <person name="Ward R."/>
            <person name="Stajich J.E."/>
            <person name="Kurbessoian T."/>
        </authorList>
    </citation>
    <scope>NUCLEOTIDE SEQUENCE</scope>
    <source>
        <strain evidence="2">UHER 2000/2452</strain>
    </source>
</reference>
<dbReference type="SUPFAM" id="SSF47413">
    <property type="entry name" value="lambda repressor-like DNA-binding domains"/>
    <property type="match status" value="1"/>
</dbReference>
<accession>A0A951QBR9</accession>
<sequence length="88" mass="9773">MGRAGKALRQVLETYGISQNRLAVTMGAGRSTVHYWFNNTQDPTAESLLQIIEALQKIDEAAAKDFVRLYLGDIIDIIEGEASEDDQM</sequence>
<dbReference type="PROSITE" id="PS50943">
    <property type="entry name" value="HTH_CROC1"/>
    <property type="match status" value="1"/>
</dbReference>
<reference evidence="2" key="2">
    <citation type="journal article" date="2022" name="Microbiol. Resour. Announc.">
        <title>Metagenome Sequencing to Explore Phylogenomics of Terrestrial Cyanobacteria.</title>
        <authorList>
            <person name="Ward R.D."/>
            <person name="Stajich J.E."/>
            <person name="Johansen J.R."/>
            <person name="Huntemann M."/>
            <person name="Clum A."/>
            <person name="Foster B."/>
            <person name="Foster B."/>
            <person name="Roux S."/>
            <person name="Palaniappan K."/>
            <person name="Varghese N."/>
            <person name="Mukherjee S."/>
            <person name="Reddy T.B.K."/>
            <person name="Daum C."/>
            <person name="Copeland A."/>
            <person name="Chen I.A."/>
            <person name="Ivanova N.N."/>
            <person name="Kyrpides N.C."/>
            <person name="Shapiro N."/>
            <person name="Eloe-Fadrosh E.A."/>
            <person name="Pietrasiak N."/>
        </authorList>
    </citation>
    <scope>NUCLEOTIDE SEQUENCE</scope>
    <source>
        <strain evidence="2">UHER 2000/2452</strain>
    </source>
</reference>
<dbReference type="Pfam" id="PF01381">
    <property type="entry name" value="HTH_3"/>
    <property type="match status" value="1"/>
</dbReference>
<dbReference type="Proteomes" id="UP000757435">
    <property type="component" value="Unassembled WGS sequence"/>
</dbReference>
<evidence type="ECO:0000259" key="1">
    <source>
        <dbReference type="PROSITE" id="PS50943"/>
    </source>
</evidence>
<dbReference type="AlphaFoldDB" id="A0A951QBR9"/>
<evidence type="ECO:0000313" key="3">
    <source>
        <dbReference type="Proteomes" id="UP000757435"/>
    </source>
</evidence>
<protein>
    <submittedName>
        <fullName evidence="2">Helix-turn-helix domain-containing protein</fullName>
    </submittedName>
</protein>
<dbReference type="CDD" id="cd00093">
    <property type="entry name" value="HTH_XRE"/>
    <property type="match status" value="1"/>
</dbReference>
<gene>
    <name evidence="2" type="ORF">KME15_09305</name>
</gene>
<dbReference type="InterPro" id="IPR010982">
    <property type="entry name" value="Lambda_DNA-bd_dom_sf"/>
</dbReference>
<dbReference type="GO" id="GO:0003677">
    <property type="term" value="F:DNA binding"/>
    <property type="evidence" value="ECO:0007669"/>
    <property type="project" value="InterPro"/>
</dbReference>
<feature type="domain" description="HTH cro/C1-type" evidence="1">
    <location>
        <begin position="8"/>
        <end position="61"/>
    </location>
</feature>
<dbReference type="InterPro" id="IPR001387">
    <property type="entry name" value="Cro/C1-type_HTH"/>
</dbReference>
<proteinExistence type="predicted"/>
<comment type="caution">
    <text evidence="2">The sequence shown here is derived from an EMBL/GenBank/DDBJ whole genome shotgun (WGS) entry which is preliminary data.</text>
</comment>
<organism evidence="2 3">
    <name type="scientific">Drouetiella hepatica Uher 2000/2452</name>
    <dbReference type="NCBI Taxonomy" id="904376"/>
    <lineage>
        <taxon>Bacteria</taxon>
        <taxon>Bacillati</taxon>
        <taxon>Cyanobacteriota</taxon>
        <taxon>Cyanophyceae</taxon>
        <taxon>Oculatellales</taxon>
        <taxon>Oculatellaceae</taxon>
        <taxon>Drouetiella</taxon>
    </lineage>
</organism>
<dbReference type="SMART" id="SM00530">
    <property type="entry name" value="HTH_XRE"/>
    <property type="match status" value="1"/>
</dbReference>
<dbReference type="Gene3D" id="1.10.260.40">
    <property type="entry name" value="lambda repressor-like DNA-binding domains"/>
    <property type="match status" value="1"/>
</dbReference>
<dbReference type="EMBL" id="JAHHHD010000008">
    <property type="protein sequence ID" value="MBW4658860.1"/>
    <property type="molecule type" value="Genomic_DNA"/>
</dbReference>